<dbReference type="STRING" id="5466.A0A4R8R673"/>
<evidence type="ECO:0000313" key="3">
    <source>
        <dbReference type="EMBL" id="TDZ49789.1"/>
    </source>
</evidence>
<evidence type="ECO:0000256" key="2">
    <source>
        <dbReference type="SAM" id="SignalP"/>
    </source>
</evidence>
<evidence type="ECO:0000313" key="4">
    <source>
        <dbReference type="Proteomes" id="UP000295703"/>
    </source>
</evidence>
<proteinExistence type="predicted"/>
<dbReference type="GO" id="GO:0016788">
    <property type="term" value="F:hydrolase activity, acting on ester bonds"/>
    <property type="evidence" value="ECO:0007669"/>
    <property type="project" value="InterPro"/>
</dbReference>
<evidence type="ECO:0000256" key="1">
    <source>
        <dbReference type="ARBA" id="ARBA00022729"/>
    </source>
</evidence>
<dbReference type="Pfam" id="PF00657">
    <property type="entry name" value="Lipase_GDSL"/>
    <property type="match status" value="1"/>
</dbReference>
<protein>
    <submittedName>
        <fullName evidence="3">Acetylesterase</fullName>
    </submittedName>
</protein>
<dbReference type="InterPro" id="IPR050592">
    <property type="entry name" value="GDSL_lipolytic_enzyme"/>
</dbReference>
<dbReference type="AlphaFoldDB" id="A0A4R8R673"/>
<dbReference type="PANTHER" id="PTHR45642:SF139">
    <property type="entry name" value="SGNH HYDROLASE-TYPE ESTERASE DOMAIN-CONTAINING PROTEIN"/>
    <property type="match status" value="1"/>
</dbReference>
<name>A0A4R8R673_COLTR</name>
<organism evidence="3 4">
    <name type="scientific">Colletotrichum trifolii</name>
    <dbReference type="NCBI Taxonomy" id="5466"/>
    <lineage>
        <taxon>Eukaryota</taxon>
        <taxon>Fungi</taxon>
        <taxon>Dikarya</taxon>
        <taxon>Ascomycota</taxon>
        <taxon>Pezizomycotina</taxon>
        <taxon>Sordariomycetes</taxon>
        <taxon>Hypocreomycetidae</taxon>
        <taxon>Glomerellales</taxon>
        <taxon>Glomerellaceae</taxon>
        <taxon>Colletotrichum</taxon>
        <taxon>Colletotrichum orbiculare species complex</taxon>
    </lineage>
</organism>
<dbReference type="CDD" id="cd01846">
    <property type="entry name" value="fatty_acyltransferase_like"/>
    <property type="match status" value="1"/>
</dbReference>
<comment type="caution">
    <text evidence="3">The sequence shown here is derived from an EMBL/GenBank/DDBJ whole genome shotgun (WGS) entry which is preliminary data.</text>
</comment>
<dbReference type="Proteomes" id="UP000295703">
    <property type="component" value="Unassembled WGS sequence"/>
</dbReference>
<feature type="signal peptide" evidence="2">
    <location>
        <begin position="1"/>
        <end position="19"/>
    </location>
</feature>
<gene>
    <name evidence="3" type="primary">aes1-3</name>
    <name evidence="3" type="ORF">CTRI78_v007867</name>
</gene>
<dbReference type="SUPFAM" id="SSF52266">
    <property type="entry name" value="SGNH hydrolase"/>
    <property type="match status" value="1"/>
</dbReference>
<feature type="chain" id="PRO_5021011110" evidence="2">
    <location>
        <begin position="20"/>
        <end position="300"/>
    </location>
</feature>
<sequence>MFSRGVSLLLAALATIATASPISDVSAAIATTRHFVTFGSSTTQTGFSVNGTAPSSKNPIGNPTLPGWTTSGGLNWVGFAITKYNGTEVLSYNLAVGGATTDNGLIPTYTTGIATFVDQVNIFYEAYVKKRAPWAWKDLLVGIWVANNDVGNSYAQSNISTLYPEVSAAYFEQAQRLYDAGARNFVFLTCAPQDLTPLFISQGTATTAKVAAAVKLYNNILKTNFDKFKASHPAAKAWLVDTAVAYDTALNNPTGYGAPDATCTNEDGYSCLWWNNYHPGIQIHRILGKNVGKAIGAPWF</sequence>
<dbReference type="EMBL" id="RYZW01000088">
    <property type="protein sequence ID" value="TDZ49789.1"/>
    <property type="molecule type" value="Genomic_DNA"/>
</dbReference>
<dbReference type="Gene3D" id="3.40.50.1110">
    <property type="entry name" value="SGNH hydrolase"/>
    <property type="match status" value="1"/>
</dbReference>
<accession>A0A4R8R673</accession>
<dbReference type="PANTHER" id="PTHR45642">
    <property type="entry name" value="GDSL ESTERASE/LIPASE EXL3"/>
    <property type="match status" value="1"/>
</dbReference>
<dbReference type="InterPro" id="IPR001087">
    <property type="entry name" value="GDSL"/>
</dbReference>
<dbReference type="InterPro" id="IPR036514">
    <property type="entry name" value="SGNH_hydro_sf"/>
</dbReference>
<keyword evidence="1 2" id="KW-0732">Signal</keyword>
<keyword evidence="4" id="KW-1185">Reference proteome</keyword>
<reference evidence="3 4" key="1">
    <citation type="submission" date="2018-12" db="EMBL/GenBank/DDBJ databases">
        <title>Genome sequence and assembly of Colletotrichum trifolii.</title>
        <authorList>
            <person name="Gan P."/>
            <person name="Shirasu K."/>
        </authorList>
    </citation>
    <scope>NUCLEOTIDE SEQUENCE [LARGE SCALE GENOMIC DNA]</scope>
    <source>
        <strain evidence="3 4">543-2</strain>
    </source>
</reference>